<protein>
    <submittedName>
        <fullName evidence="1">Uncharacterized protein</fullName>
    </submittedName>
</protein>
<name>A0ABN4GWM3_9ACTN</name>
<accession>A0ABN4GWM3</accession>
<dbReference type="RefSeq" id="WP_208903062.1">
    <property type="nucleotide sequence ID" value="NZ_CP011497.1"/>
</dbReference>
<evidence type="ECO:0000313" key="1">
    <source>
        <dbReference type="EMBL" id="AKJ15636.1"/>
    </source>
</evidence>
<proteinExistence type="predicted"/>
<dbReference type="EMBL" id="CP011497">
    <property type="protein sequence ID" value="AKJ15636.1"/>
    <property type="molecule type" value="Genomic_DNA"/>
</dbReference>
<keyword evidence="2" id="KW-1185">Reference proteome</keyword>
<sequence length="216" mass="23734">MGIWTDAFTAPAEPTLLSREDFGQLVVGLARERVACVPWALLAGELCVNASLNWGSVSGQARWDAPEVGTVLHSEEYPEGLRDDDPPPWGDSLERARLLARGDAILDVLPALQQAPYGEEDVAVVFHHLDFTNRAIADYFGYEDARTMLVAFSLARPQNRPLSTNDGWKPHGPVHPVRSCLVHTFKHAMEDSPLPPLASVATRYFGPHLVTGETWG</sequence>
<reference evidence="1 2" key="1">
    <citation type="journal article" date="2015" name="ISME J.">
        <title>Draft Genome Sequence of Streptomyces incarnatus NRRL8089, which Produces the Nucleoside Antibiotic Sinefungin.</title>
        <authorList>
            <person name="Oshima K."/>
            <person name="Hattori M."/>
            <person name="Shimizu H."/>
            <person name="Fukuda K."/>
            <person name="Nemoto M."/>
            <person name="Inagaki K."/>
            <person name="Tamura T."/>
        </authorList>
    </citation>
    <scope>NUCLEOTIDE SEQUENCE [LARGE SCALE GENOMIC DNA]</scope>
    <source>
        <strain evidence="1 2">NRRL 8089</strain>
    </source>
</reference>
<gene>
    <name evidence="1" type="ORF">ABB07_37915</name>
</gene>
<evidence type="ECO:0000313" key="2">
    <source>
        <dbReference type="Proteomes" id="UP000035366"/>
    </source>
</evidence>
<organism evidence="1 2">
    <name type="scientific">Streptomyces incarnatus</name>
    <dbReference type="NCBI Taxonomy" id="665007"/>
    <lineage>
        <taxon>Bacteria</taxon>
        <taxon>Bacillati</taxon>
        <taxon>Actinomycetota</taxon>
        <taxon>Actinomycetes</taxon>
        <taxon>Kitasatosporales</taxon>
        <taxon>Streptomycetaceae</taxon>
        <taxon>Streptomyces</taxon>
    </lineage>
</organism>
<dbReference type="Proteomes" id="UP000035366">
    <property type="component" value="Chromosome"/>
</dbReference>